<evidence type="ECO:0000256" key="1">
    <source>
        <dbReference type="SAM" id="MobiDB-lite"/>
    </source>
</evidence>
<feature type="compositionally biased region" description="Polar residues" evidence="1">
    <location>
        <begin position="118"/>
        <end position="132"/>
    </location>
</feature>
<dbReference type="Proteomes" id="UP001501747">
    <property type="component" value="Unassembled WGS sequence"/>
</dbReference>
<comment type="caution">
    <text evidence="2">The sequence shown here is derived from an EMBL/GenBank/DDBJ whole genome shotgun (WGS) entry which is preliminary data.</text>
</comment>
<protein>
    <recommendedName>
        <fullName evidence="4">DUF5709 domain-containing protein</fullName>
    </recommendedName>
</protein>
<feature type="compositionally biased region" description="Basic and acidic residues" evidence="1">
    <location>
        <begin position="133"/>
        <end position="143"/>
    </location>
</feature>
<name>A0ABP7S7V3_9PSEU</name>
<evidence type="ECO:0008006" key="4">
    <source>
        <dbReference type="Google" id="ProtNLM"/>
    </source>
</evidence>
<reference evidence="3" key="1">
    <citation type="journal article" date="2019" name="Int. J. Syst. Evol. Microbiol.">
        <title>The Global Catalogue of Microorganisms (GCM) 10K type strain sequencing project: providing services to taxonomists for standard genome sequencing and annotation.</title>
        <authorList>
            <consortium name="The Broad Institute Genomics Platform"/>
            <consortium name="The Broad Institute Genome Sequencing Center for Infectious Disease"/>
            <person name="Wu L."/>
            <person name="Ma J."/>
        </authorList>
    </citation>
    <scope>NUCLEOTIDE SEQUENCE [LARGE SCALE GENOMIC DNA]</scope>
    <source>
        <strain evidence="3">JCM 17342</strain>
    </source>
</reference>
<proteinExistence type="predicted"/>
<keyword evidence="3" id="KW-1185">Reference proteome</keyword>
<organism evidence="2 3">
    <name type="scientific">Allokutzneria multivorans</name>
    <dbReference type="NCBI Taxonomy" id="1142134"/>
    <lineage>
        <taxon>Bacteria</taxon>
        <taxon>Bacillati</taxon>
        <taxon>Actinomycetota</taxon>
        <taxon>Actinomycetes</taxon>
        <taxon>Pseudonocardiales</taxon>
        <taxon>Pseudonocardiaceae</taxon>
        <taxon>Allokutzneria</taxon>
    </lineage>
</organism>
<evidence type="ECO:0000313" key="3">
    <source>
        <dbReference type="Proteomes" id="UP001501747"/>
    </source>
</evidence>
<feature type="compositionally biased region" description="Basic and acidic residues" evidence="1">
    <location>
        <begin position="44"/>
        <end position="72"/>
    </location>
</feature>
<feature type="compositionally biased region" description="Acidic residues" evidence="1">
    <location>
        <begin position="78"/>
        <end position="95"/>
    </location>
</feature>
<dbReference type="EMBL" id="BAABAL010000009">
    <property type="protein sequence ID" value="GAA4007601.1"/>
    <property type="molecule type" value="Genomic_DNA"/>
</dbReference>
<sequence>MSTPREEVSESLDEDRIGVDPLEEGVEPPEHWSGVDQHGTTPNEQREGETLDERLAEERPDVEPEPVPERPRAVTPDSELDETIDEDPPADDNPEEMTREQENPVIVSEDVEPGGLAASTQDGEVVAGNSQAPEERAERVERW</sequence>
<accession>A0ABP7S7V3</accession>
<gene>
    <name evidence="2" type="ORF">GCM10022247_32150</name>
</gene>
<evidence type="ECO:0000313" key="2">
    <source>
        <dbReference type="EMBL" id="GAA4007601.1"/>
    </source>
</evidence>
<feature type="compositionally biased region" description="Basic and acidic residues" evidence="1">
    <location>
        <begin position="1"/>
        <end position="18"/>
    </location>
</feature>
<feature type="region of interest" description="Disordered" evidence="1">
    <location>
        <begin position="1"/>
        <end position="143"/>
    </location>
</feature>
<dbReference type="RefSeq" id="WP_344875439.1">
    <property type="nucleotide sequence ID" value="NZ_BAABAL010000009.1"/>
</dbReference>